<evidence type="ECO:0000313" key="1">
    <source>
        <dbReference type="EMBL" id="DAE24618.1"/>
    </source>
</evidence>
<name>A0A8S5R0B9_9VIRU</name>
<accession>A0A8S5R0B9</accession>
<sequence length="62" mass="7409">MPTLYILIVDEPGKEQWMKIFLTERDAAFFLAQFNEWHLHAKCHCYTVEGKRLVQLIDNLNE</sequence>
<proteinExistence type="predicted"/>
<reference evidence="1" key="1">
    <citation type="journal article" date="2021" name="Proc. Natl. Acad. Sci. U.S.A.">
        <title>A Catalog of Tens of Thousands of Viruses from Human Metagenomes Reveals Hidden Associations with Chronic Diseases.</title>
        <authorList>
            <person name="Tisza M.J."/>
            <person name="Buck C.B."/>
        </authorList>
    </citation>
    <scope>NUCLEOTIDE SEQUENCE</scope>
    <source>
        <strain evidence="1">CtPLL24</strain>
    </source>
</reference>
<dbReference type="EMBL" id="BK015778">
    <property type="protein sequence ID" value="DAE24618.1"/>
    <property type="molecule type" value="Genomic_DNA"/>
</dbReference>
<organism evidence="1">
    <name type="scientific">virus sp. ctPLL24</name>
    <dbReference type="NCBI Taxonomy" id="2826802"/>
    <lineage>
        <taxon>Viruses</taxon>
    </lineage>
</organism>
<protein>
    <submittedName>
        <fullName evidence="1">Uncharacterized protein</fullName>
    </submittedName>
</protein>